<sequence>MDTPTHSTNRSPVKMRIKHHALDCVMCGICVPHCPTFALSQNEADGPRGRISLALGLAGGTLALDAGVVAHLDGCLTCRACESVCPSLVRYGGLIDEVRDALAHDEFEPAAANARPRAASRRWIWLRHYVLSQRQVFGAIWTALFLLERLKLAPMMRRFGGRMGQILPPALPRRFRPSAIKSPSPAPEAATKTVGLFIGCTGEALNSDAVRASIKVLSALGYTVEIPTAQVCCGAMHQHGGDIFEATRLRAANRTAFTNGNLSAIVAIGTACAGELQREPSDVPFMEITDFLAQVPADRWPQLQPIPARAAIHLPCSQTRVLKQPHSTEQLLERIPALNRVPLATNDRCCGAAGMHVLMYPDQADALRAPKLEEVKHLKPDFVVSANIGCATHIAVGLGTAVLHPVELIANSIG</sequence>
<keyword evidence="9" id="KW-1185">Reference proteome</keyword>
<keyword evidence="1 6" id="KW-0004">4Fe-4S</keyword>
<comment type="catalytic activity">
    <reaction evidence="6">
        <text>glycolate + A = glyoxylate + AH2</text>
        <dbReference type="Rhea" id="RHEA:21264"/>
        <dbReference type="ChEBI" id="CHEBI:13193"/>
        <dbReference type="ChEBI" id="CHEBI:17499"/>
        <dbReference type="ChEBI" id="CHEBI:29805"/>
        <dbReference type="ChEBI" id="CHEBI:36655"/>
        <dbReference type="EC" id="1.1.99.14"/>
    </reaction>
</comment>
<gene>
    <name evidence="8" type="ordered locus">Hneap_2045</name>
</gene>
<dbReference type="PROSITE" id="PS00198">
    <property type="entry name" value="4FE4S_FER_1"/>
    <property type="match status" value="2"/>
</dbReference>
<reference evidence="8 9" key="1">
    <citation type="submission" date="2009-10" db="EMBL/GenBank/DDBJ databases">
        <title>Complete sequence of Halothiobacillus neapolitanus c2.</title>
        <authorList>
            <consortium name="US DOE Joint Genome Institute"/>
            <person name="Lucas S."/>
            <person name="Copeland A."/>
            <person name="Lapidus A."/>
            <person name="Glavina del Rio T."/>
            <person name="Tice H."/>
            <person name="Bruce D."/>
            <person name="Goodwin L."/>
            <person name="Pitluck S."/>
            <person name="Davenport K."/>
            <person name="Brettin T."/>
            <person name="Detter J.C."/>
            <person name="Han C."/>
            <person name="Tapia R."/>
            <person name="Larimer F."/>
            <person name="Land M."/>
            <person name="Hauser L."/>
            <person name="Kyrpides N."/>
            <person name="Mikhailova N."/>
            <person name="Kerfeld C."/>
            <person name="Cannon G."/>
            <person name="Heinhort S."/>
        </authorList>
    </citation>
    <scope>NUCLEOTIDE SEQUENCE [LARGE SCALE GENOMIC DNA]</scope>
    <source>
        <strain evidence="9">ATCC 23641 / c2</strain>
    </source>
</reference>
<keyword evidence="4 6" id="KW-0408">Iron</keyword>
<evidence type="ECO:0000259" key="7">
    <source>
        <dbReference type="PROSITE" id="PS51379"/>
    </source>
</evidence>
<accession>D0KVN6</accession>
<dbReference type="RefSeq" id="WP_012824898.1">
    <property type="nucleotide sequence ID" value="NC_013422.1"/>
</dbReference>
<evidence type="ECO:0000256" key="4">
    <source>
        <dbReference type="ARBA" id="ARBA00023004"/>
    </source>
</evidence>
<evidence type="ECO:0000313" key="9">
    <source>
        <dbReference type="Proteomes" id="UP000009102"/>
    </source>
</evidence>
<evidence type="ECO:0000256" key="3">
    <source>
        <dbReference type="ARBA" id="ARBA00022737"/>
    </source>
</evidence>
<dbReference type="EC" id="1.1.99.14" evidence="6"/>
<feature type="domain" description="4Fe-4S ferredoxin-type" evidence="7">
    <location>
        <begin position="15"/>
        <end position="44"/>
    </location>
</feature>
<proteinExistence type="predicted"/>
<dbReference type="GO" id="GO:0019154">
    <property type="term" value="F:glycolate dehydrogenase activity"/>
    <property type="evidence" value="ECO:0007669"/>
    <property type="project" value="UniProtKB-EC"/>
</dbReference>
<dbReference type="PANTHER" id="PTHR32479:SF17">
    <property type="entry name" value="GLYCOLATE OXIDASE IRON-SULFUR SUBUNIT"/>
    <property type="match status" value="1"/>
</dbReference>
<dbReference type="AlphaFoldDB" id="D0KVN6"/>
<evidence type="ECO:0000256" key="2">
    <source>
        <dbReference type="ARBA" id="ARBA00022723"/>
    </source>
</evidence>
<name>D0KVN6_HALNC</name>
<keyword evidence="6" id="KW-0249">Electron transport</keyword>
<dbReference type="InterPro" id="IPR012257">
    <property type="entry name" value="Glc_ox_4Fe-4S"/>
</dbReference>
<evidence type="ECO:0000256" key="6">
    <source>
        <dbReference type="PIRNR" id="PIRNR000139"/>
    </source>
</evidence>
<comment type="catalytic activity">
    <reaction evidence="6">
        <text>(R)-lactate + A = pyruvate + AH2</text>
        <dbReference type="Rhea" id="RHEA:15089"/>
        <dbReference type="ChEBI" id="CHEBI:13193"/>
        <dbReference type="ChEBI" id="CHEBI:15361"/>
        <dbReference type="ChEBI" id="CHEBI:16004"/>
        <dbReference type="ChEBI" id="CHEBI:17499"/>
    </reaction>
</comment>
<dbReference type="Gene3D" id="1.10.1060.10">
    <property type="entry name" value="Alpha-helical ferredoxin"/>
    <property type="match status" value="1"/>
</dbReference>
<feature type="domain" description="4Fe-4S ferredoxin-type" evidence="7">
    <location>
        <begin position="66"/>
        <end position="94"/>
    </location>
</feature>
<dbReference type="GO" id="GO:0046872">
    <property type="term" value="F:metal ion binding"/>
    <property type="evidence" value="ECO:0007669"/>
    <property type="project" value="UniProtKB-UniRule"/>
</dbReference>
<dbReference type="EMBL" id="CP001801">
    <property type="protein sequence ID" value="ACX96866.1"/>
    <property type="molecule type" value="Genomic_DNA"/>
</dbReference>
<evidence type="ECO:0000256" key="5">
    <source>
        <dbReference type="ARBA" id="ARBA00023014"/>
    </source>
</evidence>
<evidence type="ECO:0000313" key="8">
    <source>
        <dbReference type="EMBL" id="ACX96866.1"/>
    </source>
</evidence>
<dbReference type="Pfam" id="PF02754">
    <property type="entry name" value="CCG"/>
    <property type="match status" value="2"/>
</dbReference>
<keyword evidence="6" id="KW-0813">Transport</keyword>
<dbReference type="PANTHER" id="PTHR32479">
    <property type="entry name" value="GLYCOLATE OXIDASE IRON-SULFUR SUBUNIT"/>
    <property type="match status" value="1"/>
</dbReference>
<dbReference type="Pfam" id="PF13183">
    <property type="entry name" value="Fer4_8"/>
    <property type="match status" value="1"/>
</dbReference>
<dbReference type="HOGENOM" id="CLU_023081_0_1_6"/>
<dbReference type="PIRSF" id="PIRSF000139">
    <property type="entry name" value="Glc_ox_4Fe-4S"/>
    <property type="match status" value="1"/>
</dbReference>
<dbReference type="PROSITE" id="PS51379">
    <property type="entry name" value="4FE4S_FER_2"/>
    <property type="match status" value="2"/>
</dbReference>
<dbReference type="InterPro" id="IPR017896">
    <property type="entry name" value="4Fe4S_Fe-S-bd"/>
</dbReference>
<dbReference type="STRING" id="555778.Hneap_2045"/>
<evidence type="ECO:0000256" key="1">
    <source>
        <dbReference type="ARBA" id="ARBA00022485"/>
    </source>
</evidence>
<comment type="function">
    <text evidence="6">Component of a complex that catalyzes the oxidation of glycolate to glyoxylate.</text>
</comment>
<organism evidence="8 9">
    <name type="scientific">Halothiobacillus neapolitanus (strain ATCC 23641 / DSM 15147 / CIP 104769 / NCIMB 8539 / c2)</name>
    <name type="common">Thiobacillus neapolitanus</name>
    <dbReference type="NCBI Taxonomy" id="555778"/>
    <lineage>
        <taxon>Bacteria</taxon>
        <taxon>Pseudomonadati</taxon>
        <taxon>Pseudomonadota</taxon>
        <taxon>Gammaproteobacteria</taxon>
        <taxon>Chromatiales</taxon>
        <taxon>Halothiobacillaceae</taxon>
        <taxon>Halothiobacillus</taxon>
    </lineage>
</organism>
<comment type="cofactor">
    <cofactor evidence="6">
        <name>[4Fe-4S] cluster</name>
        <dbReference type="ChEBI" id="CHEBI:49883"/>
    </cofactor>
    <text evidence="6">Binds 2 [4Fe-4S] clusters.</text>
</comment>
<dbReference type="eggNOG" id="COG0247">
    <property type="taxonomic scope" value="Bacteria"/>
</dbReference>
<dbReference type="Proteomes" id="UP000009102">
    <property type="component" value="Chromosome"/>
</dbReference>
<keyword evidence="5 6" id="KW-0411">Iron-sulfur</keyword>
<dbReference type="InterPro" id="IPR017900">
    <property type="entry name" value="4Fe4S_Fe_S_CS"/>
</dbReference>
<protein>
    <recommendedName>
        <fullName evidence="6">Glycolate oxidase iron-sulfur subunit</fullName>
        <ecNumber evidence="6">1.1.99.14</ecNumber>
    </recommendedName>
</protein>
<dbReference type="KEGG" id="hna:Hneap_2045"/>
<dbReference type="InterPro" id="IPR004017">
    <property type="entry name" value="Cys_rich_dom"/>
</dbReference>
<dbReference type="SUPFAM" id="SSF46548">
    <property type="entry name" value="alpha-helical ferredoxin"/>
    <property type="match status" value="1"/>
</dbReference>
<keyword evidence="2 6" id="KW-0479">Metal-binding</keyword>
<dbReference type="InterPro" id="IPR009051">
    <property type="entry name" value="Helical_ferredxn"/>
</dbReference>
<dbReference type="GO" id="GO:0051539">
    <property type="term" value="F:4 iron, 4 sulfur cluster binding"/>
    <property type="evidence" value="ECO:0007669"/>
    <property type="project" value="UniProtKB-UniRule"/>
</dbReference>
<dbReference type="OrthoDB" id="9765258at2"/>
<keyword evidence="3" id="KW-0677">Repeat</keyword>